<keyword evidence="9" id="KW-1185">Reference proteome</keyword>
<gene>
    <name evidence="8" type="ORF">LNQ49_18035</name>
</gene>
<dbReference type="PANTHER" id="PTHR30026">
    <property type="entry name" value="OUTER MEMBRANE PROTEIN TOLC"/>
    <property type="match status" value="1"/>
</dbReference>
<keyword evidence="7" id="KW-0732">Signal</keyword>
<proteinExistence type="predicted"/>
<name>A0ABS8MXH6_9FLAO</name>
<evidence type="ECO:0000256" key="4">
    <source>
        <dbReference type="ARBA" id="ARBA00023136"/>
    </source>
</evidence>
<keyword evidence="6" id="KW-0175">Coiled coil</keyword>
<feature type="signal peptide" evidence="7">
    <location>
        <begin position="1"/>
        <end position="20"/>
    </location>
</feature>
<protein>
    <submittedName>
        <fullName evidence="8">TolC family protein</fullName>
    </submittedName>
</protein>
<keyword evidence="2" id="KW-1134">Transmembrane beta strand</keyword>
<feature type="chain" id="PRO_5046859709" evidence="7">
    <location>
        <begin position="21"/>
        <end position="401"/>
    </location>
</feature>
<dbReference type="Gene3D" id="1.20.1600.10">
    <property type="entry name" value="Outer membrane efflux proteins (OEP)"/>
    <property type="match status" value="1"/>
</dbReference>
<comment type="subcellular location">
    <subcellularLocation>
        <location evidence="1">Cell outer membrane</location>
    </subcellularLocation>
</comment>
<keyword evidence="5" id="KW-0998">Cell outer membrane</keyword>
<dbReference type="EMBL" id="JAJJMO010000001">
    <property type="protein sequence ID" value="MCC9073479.1"/>
    <property type="molecule type" value="Genomic_DNA"/>
</dbReference>
<dbReference type="InterPro" id="IPR051906">
    <property type="entry name" value="TolC-like"/>
</dbReference>
<sequence>MKRICIIASFCFFITISGNAQQNISIEKALEKALQNNVKAKNAKLNSDYLQKMTKTGYDISNTGIVGEYGQFNTNMNDVKIGVSQSIKFPTIYRRQKQLLIEQAKTGQWNEALLKKEITKEVTVVFYEMVYLKEKEKLLLKSDSIYSEFLRKSTLRFNKGESNILEKSTAENQSGQIQIQLQELQNDFKMLQIQFKYLLNEDTDFIPTCDRFKMDLQENLDKNALDNQPIIKIREQEVSVNKAEISLEKSKKLPELIGGVYWQTFKTNTAFQDSYDGFYGQFGVAIPLFNSSIRNRQKALETTTQITENNLHLEKLKLQNRYQELILQYKKYKETILYYENKALKNVDLVTDAANKKFINGDINYLEWVMLINQNTEIQGNYIEAVKRLNSSIIEINSLTN</sequence>
<organism evidence="8 9">
    <name type="scientific">Flavobacterium pisciphilum</name>
    <dbReference type="NCBI Taxonomy" id="2893755"/>
    <lineage>
        <taxon>Bacteria</taxon>
        <taxon>Pseudomonadati</taxon>
        <taxon>Bacteroidota</taxon>
        <taxon>Flavobacteriia</taxon>
        <taxon>Flavobacteriales</taxon>
        <taxon>Flavobacteriaceae</taxon>
        <taxon>Flavobacterium</taxon>
    </lineage>
</organism>
<keyword evidence="3" id="KW-0812">Transmembrane</keyword>
<dbReference type="SUPFAM" id="SSF56954">
    <property type="entry name" value="Outer membrane efflux proteins (OEP)"/>
    <property type="match status" value="1"/>
</dbReference>
<evidence type="ECO:0000313" key="8">
    <source>
        <dbReference type="EMBL" id="MCC9073479.1"/>
    </source>
</evidence>
<feature type="coiled-coil region" evidence="6">
    <location>
        <begin position="167"/>
        <end position="201"/>
    </location>
</feature>
<evidence type="ECO:0000256" key="6">
    <source>
        <dbReference type="SAM" id="Coils"/>
    </source>
</evidence>
<dbReference type="PANTHER" id="PTHR30026:SF20">
    <property type="entry name" value="OUTER MEMBRANE PROTEIN TOLC"/>
    <property type="match status" value="1"/>
</dbReference>
<evidence type="ECO:0000256" key="7">
    <source>
        <dbReference type="SAM" id="SignalP"/>
    </source>
</evidence>
<evidence type="ECO:0000256" key="5">
    <source>
        <dbReference type="ARBA" id="ARBA00023237"/>
    </source>
</evidence>
<evidence type="ECO:0000313" key="9">
    <source>
        <dbReference type="Proteomes" id="UP001430919"/>
    </source>
</evidence>
<keyword evidence="4" id="KW-0472">Membrane</keyword>
<dbReference type="RefSeq" id="WP_229990400.1">
    <property type="nucleotide sequence ID" value="NZ_JAJJMO010000001.1"/>
</dbReference>
<evidence type="ECO:0000256" key="1">
    <source>
        <dbReference type="ARBA" id="ARBA00004442"/>
    </source>
</evidence>
<accession>A0ABS8MXH6</accession>
<evidence type="ECO:0000256" key="2">
    <source>
        <dbReference type="ARBA" id="ARBA00022452"/>
    </source>
</evidence>
<dbReference type="Proteomes" id="UP001430919">
    <property type="component" value="Unassembled WGS sequence"/>
</dbReference>
<evidence type="ECO:0000256" key="3">
    <source>
        <dbReference type="ARBA" id="ARBA00022692"/>
    </source>
</evidence>
<reference evidence="8" key="1">
    <citation type="submission" date="2021-11" db="EMBL/GenBank/DDBJ databases">
        <title>Description of novel Flavobacterium species.</title>
        <authorList>
            <person name="Saticioglu I.B."/>
            <person name="Ay H."/>
            <person name="Altun S."/>
            <person name="Duman M."/>
        </authorList>
    </citation>
    <scope>NUCLEOTIDE SEQUENCE</scope>
    <source>
        <strain evidence="8">F-65</strain>
    </source>
</reference>
<comment type="caution">
    <text evidence="8">The sequence shown here is derived from an EMBL/GenBank/DDBJ whole genome shotgun (WGS) entry which is preliminary data.</text>
</comment>